<name>A0ABN9BG50_9NEOB</name>
<keyword evidence="2" id="KW-1185">Reference proteome</keyword>
<evidence type="ECO:0000313" key="1">
    <source>
        <dbReference type="EMBL" id="CAI9546525.1"/>
    </source>
</evidence>
<proteinExistence type="predicted"/>
<organism evidence="1 2">
    <name type="scientific">Staurois parvus</name>
    <dbReference type="NCBI Taxonomy" id="386267"/>
    <lineage>
        <taxon>Eukaryota</taxon>
        <taxon>Metazoa</taxon>
        <taxon>Chordata</taxon>
        <taxon>Craniata</taxon>
        <taxon>Vertebrata</taxon>
        <taxon>Euteleostomi</taxon>
        <taxon>Amphibia</taxon>
        <taxon>Batrachia</taxon>
        <taxon>Anura</taxon>
        <taxon>Neobatrachia</taxon>
        <taxon>Ranoidea</taxon>
        <taxon>Ranidae</taxon>
        <taxon>Staurois</taxon>
    </lineage>
</organism>
<dbReference type="Proteomes" id="UP001162483">
    <property type="component" value="Unassembled WGS sequence"/>
</dbReference>
<comment type="caution">
    <text evidence="1">The sequence shown here is derived from an EMBL/GenBank/DDBJ whole genome shotgun (WGS) entry which is preliminary data.</text>
</comment>
<accession>A0ABN9BG50</accession>
<dbReference type="EMBL" id="CATNWA010003868">
    <property type="protein sequence ID" value="CAI9546525.1"/>
    <property type="molecule type" value="Genomic_DNA"/>
</dbReference>
<evidence type="ECO:0000313" key="2">
    <source>
        <dbReference type="Proteomes" id="UP001162483"/>
    </source>
</evidence>
<reference evidence="1" key="1">
    <citation type="submission" date="2023-05" db="EMBL/GenBank/DDBJ databases">
        <authorList>
            <person name="Stuckert A."/>
        </authorList>
    </citation>
    <scope>NUCLEOTIDE SEQUENCE</scope>
</reference>
<protein>
    <submittedName>
        <fullName evidence="1">Uncharacterized protein</fullName>
    </submittedName>
</protein>
<sequence length="40" mass="4297">MGNGEWHCWALMGTGGWHCWELISRSATRGGVTTHGAPGQ</sequence>
<gene>
    <name evidence="1" type="ORF">SPARVUS_LOCUS2846596</name>
</gene>